<evidence type="ECO:0000313" key="12">
    <source>
        <dbReference type="Proteomes" id="UP000538955"/>
    </source>
</evidence>
<comment type="caution">
    <text evidence="10">The sequence shown here is derived from an EMBL/GenBank/DDBJ whole genome shotgun (WGS) entry which is preliminary data.</text>
</comment>
<evidence type="ECO:0000256" key="1">
    <source>
        <dbReference type="ARBA" id="ARBA00000385"/>
    </source>
</evidence>
<dbReference type="EMBL" id="JABBMI010000058">
    <property type="protein sequence ID" value="NMK54438.1"/>
    <property type="molecule type" value="Genomic_DNA"/>
</dbReference>
<evidence type="ECO:0000259" key="7">
    <source>
        <dbReference type="Pfam" id="PF16198"/>
    </source>
</evidence>
<sequence length="305" mass="34926">MYNGILPVFKERGLTSHDVVFKLRKILKMKKIGHTGTLDPEVDGVLPICLGNATRVSDYVMEMGKTYKAEVTLGVSTTTEDQTGDTLEVKGIDKDDVTERDIDQTLEKFLGVIEQIPPMYSSVKVKGKKLYEYARNNEEVERPVRHVLIKNIYRTSNLTFQNNQCHFEIEVSCGKGTYIRTLATDIGKKLGYPAHMSRLTRVSSGGFQIDKSFKLKQIKDMHEHDSLQDKLFPIEYGLKGLQEIEINDEAFKKRILNGQKFNVKDLDQEIESQFVFIDQMSKKALAIYMVHPEKINEIKPKKVFN</sequence>
<dbReference type="GO" id="GO:1990481">
    <property type="term" value="P:mRNA pseudouridine synthesis"/>
    <property type="evidence" value="ECO:0007669"/>
    <property type="project" value="TreeGrafter"/>
</dbReference>
<dbReference type="Proteomes" id="UP000538955">
    <property type="component" value="Unassembled WGS sequence"/>
</dbReference>
<dbReference type="EMBL" id="JABBLX010000001">
    <property type="protein sequence ID" value="NMK96830.1"/>
    <property type="molecule type" value="Genomic_DNA"/>
</dbReference>
<evidence type="ECO:0000256" key="4">
    <source>
        <dbReference type="ARBA" id="ARBA00023235"/>
    </source>
</evidence>
<dbReference type="NCBIfam" id="TIGR00431">
    <property type="entry name" value="TruB"/>
    <property type="match status" value="1"/>
</dbReference>
<dbReference type="Pfam" id="PF16198">
    <property type="entry name" value="TruB_C_2"/>
    <property type="match status" value="1"/>
</dbReference>
<evidence type="ECO:0000313" key="8">
    <source>
        <dbReference type="EMBL" id="NMK54438.1"/>
    </source>
</evidence>
<keyword evidence="3 5" id="KW-0819">tRNA processing</keyword>
<gene>
    <name evidence="5 10" type="primary">truB</name>
    <name evidence="10" type="ORF">EQ811_03295</name>
    <name evidence="9" type="ORF">HHM13_01770</name>
    <name evidence="8" type="ORF">HHM24_06650</name>
</gene>
<dbReference type="PANTHER" id="PTHR13767:SF2">
    <property type="entry name" value="PSEUDOURIDYLATE SYNTHASE TRUB1"/>
    <property type="match status" value="1"/>
</dbReference>
<keyword evidence="12" id="KW-1185">Reference proteome</keyword>
<organism evidence="10 11">
    <name type="scientific">Staphylococcus capitis</name>
    <dbReference type="NCBI Taxonomy" id="29388"/>
    <lineage>
        <taxon>Bacteria</taxon>
        <taxon>Bacillati</taxon>
        <taxon>Bacillota</taxon>
        <taxon>Bacilli</taxon>
        <taxon>Bacillales</taxon>
        <taxon>Staphylococcaceae</taxon>
        <taxon>Staphylococcus</taxon>
    </lineage>
</organism>
<dbReference type="HAMAP" id="MF_01080">
    <property type="entry name" value="TruB_bact"/>
    <property type="match status" value="1"/>
</dbReference>
<dbReference type="GO" id="GO:0003723">
    <property type="term" value="F:RNA binding"/>
    <property type="evidence" value="ECO:0007669"/>
    <property type="project" value="InterPro"/>
</dbReference>
<comment type="similarity">
    <text evidence="2 5">Belongs to the pseudouridine synthase TruB family. Type 1 subfamily.</text>
</comment>
<comment type="catalytic activity">
    <reaction evidence="1 5">
        <text>uridine(55) in tRNA = pseudouridine(55) in tRNA</text>
        <dbReference type="Rhea" id="RHEA:42532"/>
        <dbReference type="Rhea" id="RHEA-COMP:10101"/>
        <dbReference type="Rhea" id="RHEA-COMP:10102"/>
        <dbReference type="ChEBI" id="CHEBI:65314"/>
        <dbReference type="ChEBI" id="CHEBI:65315"/>
        <dbReference type="EC" id="5.4.99.25"/>
    </reaction>
</comment>
<dbReference type="Proteomes" id="UP000550736">
    <property type="component" value="Unassembled WGS sequence"/>
</dbReference>
<dbReference type="InterPro" id="IPR002501">
    <property type="entry name" value="PsdUridine_synth_N"/>
</dbReference>
<dbReference type="Pfam" id="PF01509">
    <property type="entry name" value="TruB_N"/>
    <property type="match status" value="1"/>
</dbReference>
<evidence type="ECO:0000313" key="9">
    <source>
        <dbReference type="EMBL" id="NMK96830.1"/>
    </source>
</evidence>
<dbReference type="InterPro" id="IPR014780">
    <property type="entry name" value="tRNA_psdUridine_synth_TruB"/>
</dbReference>
<feature type="active site" description="Nucleophile" evidence="5">
    <location>
        <position position="39"/>
    </location>
</feature>
<keyword evidence="4 5" id="KW-0413">Isomerase</keyword>
<evidence type="ECO:0000256" key="3">
    <source>
        <dbReference type="ARBA" id="ARBA00022694"/>
    </source>
</evidence>
<evidence type="ECO:0000256" key="2">
    <source>
        <dbReference type="ARBA" id="ARBA00005642"/>
    </source>
</evidence>
<evidence type="ECO:0000313" key="10">
    <source>
        <dbReference type="EMBL" id="TBW78109.1"/>
    </source>
</evidence>
<dbReference type="Proteomes" id="UP000291949">
    <property type="component" value="Unassembled WGS sequence"/>
</dbReference>
<name>A0A7Z7YXF1_STACP</name>
<reference evidence="12 13" key="2">
    <citation type="submission" date="2020-04" db="EMBL/GenBank/DDBJ databases">
        <title>The Epidemiology and Molecular Characteristics of Linezolid-Resistant Staphylococcus capitis in Huashan Hospital, Shanghai.</title>
        <authorList>
            <person name="Ding L."/>
            <person name="Li P."/>
            <person name="Yang Y."/>
            <person name="Lin D."/>
            <person name="Xu X."/>
        </authorList>
    </citation>
    <scope>NUCLEOTIDE SEQUENCE [LARGE SCALE GENOMIC DNA]</scope>
    <source>
        <strain evidence="9 13">12-86</strain>
        <strain evidence="8 12">17-84</strain>
    </source>
</reference>
<dbReference type="PANTHER" id="PTHR13767">
    <property type="entry name" value="TRNA-PSEUDOURIDINE SYNTHASE"/>
    <property type="match status" value="1"/>
</dbReference>
<dbReference type="RefSeq" id="WP_002436304.1">
    <property type="nucleotide sequence ID" value="NZ_AP014956.1"/>
</dbReference>
<comment type="function">
    <text evidence="5">Responsible for synthesis of pseudouridine from uracil-55 in the psi GC loop of transfer RNAs.</text>
</comment>
<feature type="domain" description="Pseudouridine synthase II N-terminal" evidence="6">
    <location>
        <begin position="24"/>
        <end position="179"/>
    </location>
</feature>
<dbReference type="AlphaFoldDB" id="A0A7Z7YXF1"/>
<dbReference type="InterPro" id="IPR032819">
    <property type="entry name" value="TruB_C"/>
</dbReference>
<evidence type="ECO:0000259" key="6">
    <source>
        <dbReference type="Pfam" id="PF01509"/>
    </source>
</evidence>
<reference evidence="10 11" key="1">
    <citation type="journal article" date="2019" name="Sci. Transl. Med.">
        <title>Quorum sensing between bacterial species on the skin protects against epidermal injury in atopic dermatitis.</title>
        <authorList>
            <person name="Williams M.R."/>
        </authorList>
    </citation>
    <scope>NUCLEOTIDE SEQUENCE [LARGE SCALE GENOMIC DNA]</scope>
    <source>
        <strain evidence="10 11">H8</strain>
    </source>
</reference>
<dbReference type="EC" id="5.4.99.25" evidence="5"/>
<dbReference type="Gene3D" id="3.30.2350.10">
    <property type="entry name" value="Pseudouridine synthase"/>
    <property type="match status" value="1"/>
</dbReference>
<dbReference type="FunFam" id="3.30.2350.10:FF:000011">
    <property type="entry name" value="tRNA pseudouridine synthase B"/>
    <property type="match status" value="1"/>
</dbReference>
<dbReference type="SUPFAM" id="SSF55120">
    <property type="entry name" value="Pseudouridine synthase"/>
    <property type="match status" value="1"/>
</dbReference>
<evidence type="ECO:0000256" key="5">
    <source>
        <dbReference type="HAMAP-Rule" id="MF_01080"/>
    </source>
</evidence>
<accession>A0A7Z7YXF1</accession>
<protein>
    <recommendedName>
        <fullName evidence="5">tRNA pseudouridine synthase B</fullName>
        <ecNumber evidence="5">5.4.99.25</ecNumber>
    </recommendedName>
    <alternativeName>
        <fullName evidence="5">tRNA pseudouridine(55) synthase</fullName>
        <shortName evidence="5">Psi55 synthase</shortName>
    </alternativeName>
    <alternativeName>
        <fullName evidence="5">tRNA pseudouridylate synthase</fullName>
    </alternativeName>
    <alternativeName>
        <fullName evidence="5">tRNA-uridine isomerase</fullName>
    </alternativeName>
</protein>
<dbReference type="GO" id="GO:0031119">
    <property type="term" value="P:tRNA pseudouridine synthesis"/>
    <property type="evidence" value="ECO:0007669"/>
    <property type="project" value="UniProtKB-UniRule"/>
</dbReference>
<proteinExistence type="inferred from homology"/>
<dbReference type="InterPro" id="IPR020103">
    <property type="entry name" value="PsdUridine_synth_cat_dom_sf"/>
</dbReference>
<evidence type="ECO:0000313" key="13">
    <source>
        <dbReference type="Proteomes" id="UP000550736"/>
    </source>
</evidence>
<dbReference type="CDD" id="cd02573">
    <property type="entry name" value="PseudoU_synth_EcTruB"/>
    <property type="match status" value="1"/>
</dbReference>
<feature type="domain" description="tRNA pseudouridylate synthase B C-terminal" evidence="7">
    <location>
        <begin position="180"/>
        <end position="238"/>
    </location>
</feature>
<evidence type="ECO:0000313" key="11">
    <source>
        <dbReference type="Proteomes" id="UP000291949"/>
    </source>
</evidence>
<dbReference type="EMBL" id="SCHC01000001">
    <property type="protein sequence ID" value="TBW78109.1"/>
    <property type="molecule type" value="Genomic_DNA"/>
</dbReference>
<dbReference type="GO" id="GO:0160148">
    <property type="term" value="F:tRNA pseudouridine(55) synthase activity"/>
    <property type="evidence" value="ECO:0007669"/>
    <property type="project" value="UniProtKB-EC"/>
</dbReference>